<name>A0A4Z2HY92_9TELE</name>
<feature type="signal peptide" evidence="2">
    <location>
        <begin position="1"/>
        <end position="18"/>
    </location>
</feature>
<sequence>MLLLYASVACVLFGGSSADVMVIEKCYGGYLNLPFIFAPPIFNGRLYFTPSNTASRQLVMDKGKSKHPRLKVKTGFVQFTDLTENDDGAFSNDEEDVFILNIKDCASKAMQYYGRMYTCVVSGKAEFLEFTPLHNRDQSTVLWNRTDPRANKGGRGRMRRNEWVIDNLNHADMGYYNFRAEDNTLLSSIRLKVRGRILGVHNGLEINSMESTDSGTFEFIDPQGYLVQSVHLFVEPGFSRGTDQEREYGETHRMWLRQKTDYIEFRPKYNSSVITLWKKVTPTYDRKRPGDRFHATFNLDPNSCNIYFFPRSGSRPGKLKEIVRQGMLQEGESDCLGFDLLMPCGILNKALQMSCNGRYEIRDQNNNTAFAVALEVEQIRRDKHRKAGEQFEFTLNLEPNSCNIDFFPESESQSGDSMINIVQQGRLAQRWDGLDCTGFDLLEPCGISKADLQVSCAGRYEIKDQNNNIASVVSLEIEALPYEPSHIGIGFGIFLSSLLCYCVKCCCCGKKSSKEDGSETAAADPGAQYQENDNEAAEAGSHQLMQPSAVDQPPVGCLS</sequence>
<proteinExistence type="predicted"/>
<gene>
    <name evidence="3" type="ORF">EYF80_019235</name>
</gene>
<evidence type="ECO:0000313" key="4">
    <source>
        <dbReference type="Proteomes" id="UP000314294"/>
    </source>
</evidence>
<reference evidence="3 4" key="1">
    <citation type="submission" date="2019-03" db="EMBL/GenBank/DDBJ databases">
        <title>First draft genome of Liparis tanakae, snailfish: a comprehensive survey of snailfish specific genes.</title>
        <authorList>
            <person name="Kim W."/>
            <person name="Song I."/>
            <person name="Jeong J.-H."/>
            <person name="Kim D."/>
            <person name="Kim S."/>
            <person name="Ryu S."/>
            <person name="Song J.Y."/>
            <person name="Lee S.K."/>
        </authorList>
    </citation>
    <scope>NUCLEOTIDE SEQUENCE [LARGE SCALE GENOMIC DNA]</scope>
    <source>
        <tissue evidence="3">Muscle</tissue>
    </source>
</reference>
<feature type="chain" id="PRO_5021448541" evidence="2">
    <location>
        <begin position="19"/>
        <end position="559"/>
    </location>
</feature>
<evidence type="ECO:0000256" key="2">
    <source>
        <dbReference type="SAM" id="SignalP"/>
    </source>
</evidence>
<dbReference type="Proteomes" id="UP000314294">
    <property type="component" value="Unassembled WGS sequence"/>
</dbReference>
<evidence type="ECO:0000313" key="3">
    <source>
        <dbReference type="EMBL" id="TNN70500.1"/>
    </source>
</evidence>
<keyword evidence="4" id="KW-1185">Reference proteome</keyword>
<protein>
    <submittedName>
        <fullName evidence="3">Uncharacterized protein</fullName>
    </submittedName>
</protein>
<evidence type="ECO:0000256" key="1">
    <source>
        <dbReference type="SAM" id="MobiDB-lite"/>
    </source>
</evidence>
<dbReference type="EMBL" id="SRLO01000162">
    <property type="protein sequence ID" value="TNN70500.1"/>
    <property type="molecule type" value="Genomic_DNA"/>
</dbReference>
<keyword evidence="2" id="KW-0732">Signal</keyword>
<organism evidence="3 4">
    <name type="scientific">Liparis tanakae</name>
    <name type="common">Tanaka's snailfish</name>
    <dbReference type="NCBI Taxonomy" id="230148"/>
    <lineage>
        <taxon>Eukaryota</taxon>
        <taxon>Metazoa</taxon>
        <taxon>Chordata</taxon>
        <taxon>Craniata</taxon>
        <taxon>Vertebrata</taxon>
        <taxon>Euteleostomi</taxon>
        <taxon>Actinopterygii</taxon>
        <taxon>Neopterygii</taxon>
        <taxon>Teleostei</taxon>
        <taxon>Neoteleostei</taxon>
        <taxon>Acanthomorphata</taxon>
        <taxon>Eupercaria</taxon>
        <taxon>Perciformes</taxon>
        <taxon>Cottioidei</taxon>
        <taxon>Cottales</taxon>
        <taxon>Liparidae</taxon>
        <taxon>Liparis</taxon>
    </lineage>
</organism>
<dbReference type="AlphaFoldDB" id="A0A4Z2HY92"/>
<feature type="region of interest" description="Disordered" evidence="1">
    <location>
        <begin position="512"/>
        <end position="559"/>
    </location>
</feature>
<dbReference type="OrthoDB" id="8446784at2759"/>
<comment type="caution">
    <text evidence="3">The sequence shown here is derived from an EMBL/GenBank/DDBJ whole genome shotgun (WGS) entry which is preliminary data.</text>
</comment>
<accession>A0A4Z2HY92</accession>